<dbReference type="Gene3D" id="1.10.287.1060">
    <property type="entry name" value="ESAT-6-like"/>
    <property type="match status" value="1"/>
</dbReference>
<evidence type="ECO:0000313" key="3">
    <source>
        <dbReference type="Proteomes" id="UP001139157"/>
    </source>
</evidence>
<dbReference type="NCBIfam" id="TIGR03930">
    <property type="entry name" value="WXG100_ESAT6"/>
    <property type="match status" value="1"/>
</dbReference>
<evidence type="ECO:0000313" key="2">
    <source>
        <dbReference type="EMBL" id="MCM6776052.1"/>
    </source>
</evidence>
<organism evidence="2 3">
    <name type="scientific">Nocardia pulmonis</name>
    <dbReference type="NCBI Taxonomy" id="2951408"/>
    <lineage>
        <taxon>Bacteria</taxon>
        <taxon>Bacillati</taxon>
        <taxon>Actinomycetota</taxon>
        <taxon>Actinomycetes</taxon>
        <taxon>Mycobacteriales</taxon>
        <taxon>Nocardiaceae</taxon>
        <taxon>Nocardia</taxon>
    </lineage>
</organism>
<dbReference type="AlphaFoldDB" id="A0A9X2E841"/>
<comment type="caution">
    <text evidence="2">The sequence shown here is derived from an EMBL/GenBank/DDBJ whole genome shotgun (WGS) entry which is preliminary data.</text>
</comment>
<comment type="similarity">
    <text evidence="1">Belongs to the WXG100 family.</text>
</comment>
<keyword evidence="3" id="KW-1185">Reference proteome</keyword>
<accession>A0A9X2E841</accession>
<dbReference type="InterPro" id="IPR010310">
    <property type="entry name" value="T7SS_ESAT-6-like"/>
</dbReference>
<name>A0A9X2E841_9NOCA</name>
<dbReference type="Pfam" id="PF06013">
    <property type="entry name" value="WXG100"/>
    <property type="match status" value="1"/>
</dbReference>
<evidence type="ECO:0000256" key="1">
    <source>
        <dbReference type="RuleBase" id="RU362001"/>
    </source>
</evidence>
<gene>
    <name evidence="2" type="ORF">NDR86_21450</name>
</gene>
<proteinExistence type="inferred from homology"/>
<dbReference type="Proteomes" id="UP001139157">
    <property type="component" value="Unassembled WGS sequence"/>
</dbReference>
<reference evidence="2" key="1">
    <citation type="submission" date="2022-06" db="EMBL/GenBank/DDBJ databases">
        <title>Novel species in genus nocardia.</title>
        <authorList>
            <person name="Li F."/>
        </authorList>
    </citation>
    <scope>NUCLEOTIDE SEQUENCE</scope>
    <source>
        <strain evidence="2">CDC141</strain>
    </source>
</reference>
<dbReference type="SUPFAM" id="SSF140453">
    <property type="entry name" value="EsxAB dimer-like"/>
    <property type="match status" value="1"/>
</dbReference>
<dbReference type="EMBL" id="JAMRXG010000009">
    <property type="protein sequence ID" value="MCM6776052.1"/>
    <property type="molecule type" value="Genomic_DNA"/>
</dbReference>
<sequence>MSSQFAVDLDRLDQIVSRLNGLAGFLHDHLEELDRRVNALRNGSWESAAAAAYAQTHAQWLAAAREFAEGVAAMSDAAHKAHGRYTQAIDINRRMLQSGQP</sequence>
<dbReference type="InterPro" id="IPR036689">
    <property type="entry name" value="ESAT-6-like_sf"/>
</dbReference>
<protein>
    <recommendedName>
        <fullName evidence="1">ESAT-6-like protein</fullName>
    </recommendedName>
</protein>
<dbReference type="RefSeq" id="WP_251914368.1">
    <property type="nucleotide sequence ID" value="NZ_JAMRXG010000009.1"/>
</dbReference>